<dbReference type="InterPro" id="IPR011008">
    <property type="entry name" value="Dimeric_a/b-barrel"/>
</dbReference>
<dbReference type="AlphaFoldDB" id="A0A9E8S8C6"/>
<dbReference type="KEGG" id="mdb:OVN18_13045"/>
<dbReference type="Gene3D" id="3.30.70.1060">
    <property type="entry name" value="Dimeric alpha+beta barrel"/>
    <property type="match status" value="1"/>
</dbReference>
<dbReference type="Proteomes" id="UP001164706">
    <property type="component" value="Chromosome"/>
</dbReference>
<name>A0A9E8S8C6_9MICO</name>
<protein>
    <submittedName>
        <fullName evidence="3">YciI family protein</fullName>
    </submittedName>
</protein>
<dbReference type="SUPFAM" id="SSF54909">
    <property type="entry name" value="Dimeric alpha+beta barrel"/>
    <property type="match status" value="1"/>
</dbReference>
<dbReference type="Pfam" id="PF03795">
    <property type="entry name" value="YCII"/>
    <property type="match status" value="1"/>
</dbReference>
<comment type="similarity">
    <text evidence="1">Belongs to the YciI family.</text>
</comment>
<reference evidence="3" key="1">
    <citation type="submission" date="2022-11" db="EMBL/GenBank/DDBJ databases">
        <title>Description of Microcella daejonensis nov. sp, isolated from riverside soil.</title>
        <authorList>
            <person name="Molina K.M."/>
            <person name="Kim S.B."/>
        </authorList>
    </citation>
    <scope>NUCLEOTIDE SEQUENCE</scope>
    <source>
        <strain evidence="3">MMS21-STM12</strain>
    </source>
</reference>
<dbReference type="InterPro" id="IPR005545">
    <property type="entry name" value="YCII"/>
</dbReference>
<proteinExistence type="inferred from homology"/>
<dbReference type="PANTHER" id="PTHR35174">
    <property type="entry name" value="BLL7171 PROTEIN-RELATED"/>
    <property type="match status" value="1"/>
</dbReference>
<accession>A0A9E8S8C6</accession>
<dbReference type="EMBL" id="CP113089">
    <property type="protein sequence ID" value="WAB81440.1"/>
    <property type="molecule type" value="Genomic_DNA"/>
</dbReference>
<evidence type="ECO:0000259" key="2">
    <source>
        <dbReference type="Pfam" id="PF03795"/>
    </source>
</evidence>
<dbReference type="PANTHER" id="PTHR35174:SF3">
    <property type="entry name" value="BLL7171 PROTEIN"/>
    <property type="match status" value="1"/>
</dbReference>
<organism evidence="3 4">
    <name type="scientific">Microcella daejeonensis</name>
    <dbReference type="NCBI Taxonomy" id="2994971"/>
    <lineage>
        <taxon>Bacteria</taxon>
        <taxon>Bacillati</taxon>
        <taxon>Actinomycetota</taxon>
        <taxon>Actinomycetes</taxon>
        <taxon>Micrococcales</taxon>
        <taxon>Microbacteriaceae</taxon>
        <taxon>Microcella</taxon>
    </lineage>
</organism>
<evidence type="ECO:0000313" key="4">
    <source>
        <dbReference type="Proteomes" id="UP001164706"/>
    </source>
</evidence>
<gene>
    <name evidence="3" type="ORF">OVN18_13045</name>
</gene>
<keyword evidence="4" id="KW-1185">Reference proteome</keyword>
<feature type="domain" description="YCII-related" evidence="2">
    <location>
        <begin position="1"/>
        <end position="111"/>
    </location>
</feature>
<evidence type="ECO:0000256" key="1">
    <source>
        <dbReference type="ARBA" id="ARBA00007689"/>
    </source>
</evidence>
<dbReference type="RefSeq" id="WP_267781197.1">
    <property type="nucleotide sequence ID" value="NZ_CP113089.1"/>
</dbReference>
<evidence type="ECO:0000313" key="3">
    <source>
        <dbReference type="EMBL" id="WAB81440.1"/>
    </source>
</evidence>
<sequence>MRFMILIHSNESAEAAWADGRSAELEQAHGAVIDELMRSGEFVDTNELDLENVAVIGHHGGAPVVSRGPFTEGTEYVGGYYIVDVVDQDRAVEIAGRFAETRYSPVEVRRLVHASDPN</sequence>